<feature type="region of interest" description="Disordered" evidence="3">
    <location>
        <begin position="239"/>
        <end position="339"/>
    </location>
</feature>
<sequence length="422" mass="44205">MSTARFRESERSRLATRTSFFGGPVSTREAARAPGWQAVSAPPPRPQSSARREIGNAPGPAPVQAGAVEPDHQPKTSIKASLDFSGLGLAPKAPGRPTASQSKPGVHTERAGPGSKLGAGQIRATAGARSVQARGPAADPGTGLRATSLSPPPSKRVITHATVTSTKGRRKGEGGRTTAVNVAAVGKDRKQMADAALRARVDAAKASLPPVSLPSHSFRPAPASQRASMAHIGVTSATGRGTLHIVRPAPGTKGPSPAVSPPDRRGALPSGVTSRAGQPLNRLGGDSSCRPDLRGTFYGGKQPPTALQRKRRLSLEAQDSDASDFINDEGDGEMGGAEGDWRSALRSALGGYDPGRFAEVDRMDDRSMEVTRYSDIAAEEQRSLRIAREADRREAEAEAARLAAKEEVKRRRRGAAAFLDDD</sequence>
<comment type="similarity">
    <text evidence="1">Belongs to the SPT2 family.</text>
</comment>
<evidence type="ECO:0000313" key="4">
    <source>
        <dbReference type="EMBL" id="JAT75476.1"/>
    </source>
</evidence>
<keyword evidence="2" id="KW-0175">Coiled coil</keyword>
<dbReference type="GO" id="GO:0006360">
    <property type="term" value="P:transcription by RNA polymerase I"/>
    <property type="evidence" value="ECO:0007669"/>
    <property type="project" value="TreeGrafter"/>
</dbReference>
<evidence type="ECO:0000256" key="1">
    <source>
        <dbReference type="ARBA" id="ARBA00006461"/>
    </source>
</evidence>
<feature type="region of interest" description="Disordered" evidence="3">
    <location>
        <begin position="403"/>
        <end position="422"/>
    </location>
</feature>
<evidence type="ECO:0000256" key="3">
    <source>
        <dbReference type="SAM" id="MobiDB-lite"/>
    </source>
</evidence>
<protein>
    <submittedName>
        <fullName evidence="4">Uncharacterized protein</fullName>
    </submittedName>
</protein>
<dbReference type="EMBL" id="GDKF01003146">
    <property type="protein sequence ID" value="JAT75476.1"/>
    <property type="molecule type" value="Transcribed_RNA"/>
</dbReference>
<feature type="compositionally biased region" description="Acidic residues" evidence="3">
    <location>
        <begin position="318"/>
        <end position="332"/>
    </location>
</feature>
<name>A0A1D2A8C1_AUXPR</name>
<evidence type="ECO:0000256" key="2">
    <source>
        <dbReference type="ARBA" id="ARBA00023054"/>
    </source>
</evidence>
<dbReference type="GO" id="GO:0003677">
    <property type="term" value="F:DNA binding"/>
    <property type="evidence" value="ECO:0007669"/>
    <property type="project" value="TreeGrafter"/>
</dbReference>
<dbReference type="GO" id="GO:0005730">
    <property type="term" value="C:nucleolus"/>
    <property type="evidence" value="ECO:0007669"/>
    <property type="project" value="TreeGrafter"/>
</dbReference>
<proteinExistence type="inferred from homology"/>
<dbReference type="PANTHER" id="PTHR22691">
    <property type="entry name" value="YEAST SPT2-RELATED"/>
    <property type="match status" value="1"/>
</dbReference>
<dbReference type="SMART" id="SM00784">
    <property type="entry name" value="SPT2"/>
    <property type="match status" value="1"/>
</dbReference>
<dbReference type="AlphaFoldDB" id="A0A1D2A8C1"/>
<accession>A0A1D2A8C1</accession>
<feature type="compositionally biased region" description="Basic and acidic residues" evidence="3">
    <location>
        <begin position="1"/>
        <end position="13"/>
    </location>
</feature>
<organism evidence="4">
    <name type="scientific">Auxenochlorella protothecoides</name>
    <name type="common">Green microalga</name>
    <name type="synonym">Chlorella protothecoides</name>
    <dbReference type="NCBI Taxonomy" id="3075"/>
    <lineage>
        <taxon>Eukaryota</taxon>
        <taxon>Viridiplantae</taxon>
        <taxon>Chlorophyta</taxon>
        <taxon>core chlorophytes</taxon>
        <taxon>Trebouxiophyceae</taxon>
        <taxon>Chlorellales</taxon>
        <taxon>Chlorellaceae</taxon>
        <taxon>Auxenochlorella</taxon>
    </lineage>
</organism>
<reference evidence="4" key="1">
    <citation type="submission" date="2015-08" db="EMBL/GenBank/DDBJ databases">
        <authorList>
            <person name="Babu N.S."/>
            <person name="Beckwith C.J."/>
            <person name="Beseler K.G."/>
            <person name="Brison A."/>
            <person name="Carone J.V."/>
            <person name="Caskin T.P."/>
            <person name="Diamond M."/>
            <person name="Durham M.E."/>
            <person name="Foxe J.M."/>
            <person name="Go M."/>
            <person name="Henderson B.A."/>
            <person name="Jones I.B."/>
            <person name="McGettigan J.A."/>
            <person name="Micheletti S.J."/>
            <person name="Nasrallah M.E."/>
            <person name="Ortiz D."/>
            <person name="Piller C.R."/>
            <person name="Privatt S.R."/>
            <person name="Schneider S.L."/>
            <person name="Sharp S."/>
            <person name="Smith T.C."/>
            <person name="Stanton J.D."/>
            <person name="Ullery H.E."/>
            <person name="Wilson R.J."/>
            <person name="Serrano M.G."/>
            <person name="Buck G."/>
            <person name="Lee V."/>
            <person name="Wang Y."/>
            <person name="Carvalho R."/>
            <person name="Voegtly L."/>
            <person name="Shi R."/>
            <person name="Duckworth R."/>
            <person name="Johnson A."/>
            <person name="Loviza R."/>
            <person name="Walstead R."/>
            <person name="Shah Z."/>
            <person name="Kiflezghi M."/>
            <person name="Wade K."/>
            <person name="Ball S.L."/>
            <person name="Bradley K.W."/>
            <person name="Asai D.J."/>
            <person name="Bowman C.A."/>
            <person name="Russell D.A."/>
            <person name="Pope W.H."/>
            <person name="Jacobs-Sera D."/>
            <person name="Hendrix R.W."/>
            <person name="Hatfull G.F."/>
        </authorList>
    </citation>
    <scope>NUCLEOTIDE SEQUENCE</scope>
</reference>
<feature type="region of interest" description="Disordered" evidence="3">
    <location>
        <begin position="1"/>
        <end position="177"/>
    </location>
</feature>
<dbReference type="PANTHER" id="PTHR22691:SF8">
    <property type="entry name" value="PROTEIN SPT2 HOMOLOG"/>
    <property type="match status" value="1"/>
</dbReference>
<gene>
    <name evidence="4" type="ORF">g.36872</name>
</gene>
<dbReference type="Pfam" id="PF08243">
    <property type="entry name" value="SPT2"/>
    <property type="match status" value="1"/>
</dbReference>
<dbReference type="InterPro" id="IPR013256">
    <property type="entry name" value="Chromatin_SPT2"/>
</dbReference>
<dbReference type="GO" id="GO:0006334">
    <property type="term" value="P:nucleosome assembly"/>
    <property type="evidence" value="ECO:0007669"/>
    <property type="project" value="TreeGrafter"/>
</dbReference>
<dbReference type="GO" id="GO:0042393">
    <property type="term" value="F:histone binding"/>
    <property type="evidence" value="ECO:0007669"/>
    <property type="project" value="TreeGrafter"/>
</dbReference>